<dbReference type="RefSeq" id="WP_058501019.1">
    <property type="nucleotide sequence ID" value="NZ_CAAAJA010000025.1"/>
</dbReference>
<evidence type="ECO:0000256" key="6">
    <source>
        <dbReference type="HAMAP-Rule" id="MF_00365"/>
    </source>
</evidence>
<keyword evidence="6" id="KW-0742">SOS response</keyword>
<dbReference type="Pfam" id="PF02463">
    <property type="entry name" value="SMC_N"/>
    <property type="match status" value="1"/>
</dbReference>
<dbReference type="Gene3D" id="1.20.1050.90">
    <property type="entry name" value="RecF/RecN/SMC, N-terminal domain"/>
    <property type="match status" value="1"/>
</dbReference>
<evidence type="ECO:0000256" key="1">
    <source>
        <dbReference type="ARBA" id="ARBA00022490"/>
    </source>
</evidence>
<feature type="domain" description="RecF/RecN/SMC N-terminal" evidence="7">
    <location>
        <begin position="3"/>
        <end position="331"/>
    </location>
</feature>
<organism evidence="8 9">
    <name type="scientific">Legionella israelensis</name>
    <dbReference type="NCBI Taxonomy" id="454"/>
    <lineage>
        <taxon>Bacteria</taxon>
        <taxon>Pseudomonadati</taxon>
        <taxon>Pseudomonadota</taxon>
        <taxon>Gammaproteobacteria</taxon>
        <taxon>Legionellales</taxon>
        <taxon>Legionellaceae</taxon>
        <taxon>Legionella</taxon>
    </lineage>
</organism>
<dbReference type="STRING" id="454.Lisr_0637"/>
<reference evidence="8 9" key="1">
    <citation type="submission" date="2015-11" db="EMBL/GenBank/DDBJ databases">
        <title>Genomic analysis of 38 Legionella species identifies large and diverse effector repertoires.</title>
        <authorList>
            <person name="Burstein D."/>
            <person name="Amaro F."/>
            <person name="Zusman T."/>
            <person name="Lifshitz Z."/>
            <person name="Cohen O."/>
            <person name="Gilbert J.A."/>
            <person name="Pupko T."/>
            <person name="Shuman H.A."/>
            <person name="Segal G."/>
        </authorList>
    </citation>
    <scope>NUCLEOTIDE SEQUENCE [LARGE SCALE GENOMIC DNA]</scope>
    <source>
        <strain evidence="8 9">Bercovier 4</strain>
    </source>
</reference>
<name>A0A0W0WGA7_9GAMM</name>
<keyword evidence="5 6" id="KW-0238">DNA-binding</keyword>
<dbReference type="GO" id="GO:0003697">
    <property type="term" value="F:single-stranded DNA binding"/>
    <property type="evidence" value="ECO:0007669"/>
    <property type="project" value="UniProtKB-UniRule"/>
</dbReference>
<dbReference type="Proteomes" id="UP000054761">
    <property type="component" value="Unassembled WGS sequence"/>
</dbReference>
<dbReference type="GO" id="GO:0000731">
    <property type="term" value="P:DNA synthesis involved in DNA repair"/>
    <property type="evidence" value="ECO:0007669"/>
    <property type="project" value="TreeGrafter"/>
</dbReference>
<comment type="caution">
    <text evidence="8">The sequence shown here is derived from an EMBL/GenBank/DDBJ whole genome shotgun (WGS) entry which is preliminary data.</text>
</comment>
<evidence type="ECO:0000259" key="7">
    <source>
        <dbReference type="Pfam" id="PF02463"/>
    </source>
</evidence>
<evidence type="ECO:0000313" key="8">
    <source>
        <dbReference type="EMBL" id="KTD31326.1"/>
    </source>
</evidence>
<dbReference type="Gene3D" id="3.40.50.300">
    <property type="entry name" value="P-loop containing nucleotide triphosphate hydrolases"/>
    <property type="match status" value="1"/>
</dbReference>
<evidence type="ECO:0000256" key="5">
    <source>
        <dbReference type="ARBA" id="ARBA00023125"/>
    </source>
</evidence>
<accession>A0A0W0WGA7</accession>
<keyword evidence="2 6" id="KW-0235">DNA replication</keyword>
<feature type="binding site" evidence="6">
    <location>
        <begin position="30"/>
        <end position="37"/>
    </location>
    <ligand>
        <name>ATP</name>
        <dbReference type="ChEBI" id="CHEBI:30616"/>
    </ligand>
</feature>
<dbReference type="PANTHER" id="PTHR32182">
    <property type="entry name" value="DNA REPLICATION AND REPAIR PROTEIN RECF"/>
    <property type="match status" value="1"/>
</dbReference>
<dbReference type="AlphaFoldDB" id="A0A0W0WGA7"/>
<evidence type="ECO:0000256" key="4">
    <source>
        <dbReference type="ARBA" id="ARBA00022840"/>
    </source>
</evidence>
<dbReference type="InterPro" id="IPR003395">
    <property type="entry name" value="RecF/RecN/SMC_N"/>
</dbReference>
<dbReference type="InterPro" id="IPR001238">
    <property type="entry name" value="DNA-binding_RecF"/>
</dbReference>
<keyword evidence="4 6" id="KW-0067">ATP-binding</keyword>
<dbReference type="PATRIC" id="fig|454.4.peg.677"/>
<dbReference type="GO" id="GO:0006302">
    <property type="term" value="P:double-strand break repair"/>
    <property type="evidence" value="ECO:0007669"/>
    <property type="project" value="TreeGrafter"/>
</dbReference>
<evidence type="ECO:0000256" key="2">
    <source>
        <dbReference type="ARBA" id="ARBA00022705"/>
    </source>
</evidence>
<protein>
    <recommendedName>
        <fullName evidence="6">DNA replication and repair protein RecF</fullName>
    </recommendedName>
</protein>
<keyword evidence="9" id="KW-1185">Reference proteome</keyword>
<sequence length="358" mass="41418">MILAELHIHNLRNISSQRMHLNPKINFIEGINGSGKTSFLEALYTLGTGHSFRSKDISSIIRYGEQSLTVFARSTQNDTISVQKNLSKPTLVKFNNTYCSSSSQLAYVLPIQVFYQDIFQIIDTGPSIRRRLLDWGLFHVKQSYLHLLNQYKRVLKQRNALLKQSSTSYRDFMVWDKQLSELAEQLHSRRLSFFEKWQARFIDVLSCLTNVHCEIRYYKGWDKKEAGTDLQTVLEKNFISDKQRLYTQYGAHQAEIYFEINEHTAKQVLSRGQQKMILIALKLSQAELINKSCLYLFDDFSAELDVQHQQGIIDYLISLDAQVILTSIDSLSSVKGRLNTKCSSFYMESGKIKSKCFT</sequence>
<dbReference type="OrthoDB" id="9803889at2"/>
<comment type="function">
    <text evidence="6">The RecF protein is involved in DNA metabolism; it is required for DNA replication and normal SOS inducibility. RecF binds preferentially to single-stranded, linear DNA. It also seems to bind ATP.</text>
</comment>
<comment type="subcellular location">
    <subcellularLocation>
        <location evidence="6">Cytoplasm</location>
    </subcellularLocation>
</comment>
<dbReference type="GO" id="GO:0005524">
    <property type="term" value="F:ATP binding"/>
    <property type="evidence" value="ECO:0007669"/>
    <property type="project" value="UniProtKB-UniRule"/>
</dbReference>
<keyword evidence="6" id="KW-0227">DNA damage</keyword>
<dbReference type="GO" id="GO:0005737">
    <property type="term" value="C:cytoplasm"/>
    <property type="evidence" value="ECO:0007669"/>
    <property type="project" value="UniProtKB-SubCell"/>
</dbReference>
<dbReference type="PANTHER" id="PTHR32182:SF0">
    <property type="entry name" value="DNA REPLICATION AND REPAIR PROTEIN RECF"/>
    <property type="match status" value="1"/>
</dbReference>
<evidence type="ECO:0000313" key="9">
    <source>
        <dbReference type="Proteomes" id="UP000054761"/>
    </source>
</evidence>
<dbReference type="GO" id="GO:0006260">
    <property type="term" value="P:DNA replication"/>
    <property type="evidence" value="ECO:0007669"/>
    <property type="project" value="UniProtKB-UniRule"/>
</dbReference>
<gene>
    <name evidence="6 8" type="primary">recF</name>
    <name evidence="8" type="ORF">Lisr_0637</name>
</gene>
<keyword evidence="1 6" id="KW-0963">Cytoplasm</keyword>
<proteinExistence type="inferred from homology"/>
<keyword evidence="3 6" id="KW-0547">Nucleotide-binding</keyword>
<dbReference type="InterPro" id="IPR027417">
    <property type="entry name" value="P-loop_NTPase"/>
</dbReference>
<dbReference type="HAMAP" id="MF_00365">
    <property type="entry name" value="RecF"/>
    <property type="match status" value="1"/>
</dbReference>
<dbReference type="EMBL" id="LNYH01000023">
    <property type="protein sequence ID" value="KTD31326.1"/>
    <property type="molecule type" value="Genomic_DNA"/>
</dbReference>
<comment type="similarity">
    <text evidence="6">Belongs to the RecF family.</text>
</comment>
<evidence type="ECO:0000256" key="3">
    <source>
        <dbReference type="ARBA" id="ARBA00022741"/>
    </source>
</evidence>
<dbReference type="InterPro" id="IPR042174">
    <property type="entry name" value="RecF_2"/>
</dbReference>
<dbReference type="SUPFAM" id="SSF52540">
    <property type="entry name" value="P-loop containing nucleoside triphosphate hydrolases"/>
    <property type="match status" value="1"/>
</dbReference>
<dbReference type="GO" id="GO:0009432">
    <property type="term" value="P:SOS response"/>
    <property type="evidence" value="ECO:0007669"/>
    <property type="project" value="UniProtKB-UniRule"/>
</dbReference>
<dbReference type="NCBIfam" id="TIGR00611">
    <property type="entry name" value="recf"/>
    <property type="match status" value="1"/>
</dbReference>
<keyword evidence="6" id="KW-0234">DNA repair</keyword>